<dbReference type="RefSeq" id="XP_005783871.1">
    <property type="nucleotide sequence ID" value="XM_005783814.1"/>
</dbReference>
<name>A0A0D3K093_EMIH1</name>
<protein>
    <submittedName>
        <fullName evidence="1">Uncharacterized protein</fullName>
    </submittedName>
</protein>
<dbReference type="EnsemblProtists" id="EOD31442">
    <property type="protein sequence ID" value="EOD31442"/>
    <property type="gene ID" value="EMIHUDRAFT_364963"/>
</dbReference>
<dbReference type="HOGENOM" id="CLU_2177697_0_0_1"/>
<dbReference type="GeneID" id="17276715"/>
<dbReference type="PaxDb" id="2903-EOD29178"/>
<dbReference type="KEGG" id="ehx:EMIHUDRAFT_364963"/>
<dbReference type="RefSeq" id="XP_005781607.1">
    <property type="nucleotide sequence ID" value="XM_005781550.1"/>
</dbReference>
<sequence>LWCSYSLRNFQPCGYGFGPLQAAGAKKVECPLLPGGGDAVGPYPYAAGLFWGMSYDLVKWIAGSRLVYDFWHNASARFEPPYWVKGEDSAFGFFAHIAPFPELTPLHWGW</sequence>
<organism evidence="1 2">
    <name type="scientific">Emiliania huxleyi (strain CCMP1516)</name>
    <dbReference type="NCBI Taxonomy" id="280463"/>
    <lineage>
        <taxon>Eukaryota</taxon>
        <taxon>Haptista</taxon>
        <taxon>Haptophyta</taxon>
        <taxon>Prymnesiophyceae</taxon>
        <taxon>Isochrysidales</taxon>
        <taxon>Noelaerhabdaceae</taxon>
        <taxon>Emiliania</taxon>
    </lineage>
</organism>
<proteinExistence type="predicted"/>
<accession>A0A0D3K093</accession>
<dbReference type="Proteomes" id="UP000013827">
    <property type="component" value="Unassembled WGS sequence"/>
</dbReference>
<dbReference type="EnsemblProtists" id="EOD29178">
    <property type="protein sequence ID" value="EOD29178"/>
    <property type="gene ID" value="EMIHUDRAFT_353157"/>
</dbReference>
<dbReference type="KEGG" id="ehx:EMIHUDRAFT_353157"/>
<dbReference type="GeneID" id="19046528"/>
<evidence type="ECO:0000313" key="2">
    <source>
        <dbReference type="Proteomes" id="UP000013827"/>
    </source>
</evidence>
<keyword evidence="2" id="KW-1185">Reference proteome</keyword>
<reference evidence="2" key="1">
    <citation type="journal article" date="2013" name="Nature">
        <title>Pan genome of the phytoplankton Emiliania underpins its global distribution.</title>
        <authorList>
            <person name="Read B.A."/>
            <person name="Kegel J."/>
            <person name="Klute M.J."/>
            <person name="Kuo A."/>
            <person name="Lefebvre S.C."/>
            <person name="Maumus F."/>
            <person name="Mayer C."/>
            <person name="Miller J."/>
            <person name="Monier A."/>
            <person name="Salamov A."/>
            <person name="Young J."/>
            <person name="Aguilar M."/>
            <person name="Claverie J.M."/>
            <person name="Frickenhaus S."/>
            <person name="Gonzalez K."/>
            <person name="Herman E.K."/>
            <person name="Lin Y.C."/>
            <person name="Napier J."/>
            <person name="Ogata H."/>
            <person name="Sarno A.F."/>
            <person name="Shmutz J."/>
            <person name="Schroeder D."/>
            <person name="de Vargas C."/>
            <person name="Verret F."/>
            <person name="von Dassow P."/>
            <person name="Valentin K."/>
            <person name="Van de Peer Y."/>
            <person name="Wheeler G."/>
            <person name="Dacks J.B."/>
            <person name="Delwiche C.F."/>
            <person name="Dyhrman S.T."/>
            <person name="Glockner G."/>
            <person name="John U."/>
            <person name="Richards T."/>
            <person name="Worden A.Z."/>
            <person name="Zhang X."/>
            <person name="Grigoriev I.V."/>
            <person name="Allen A.E."/>
            <person name="Bidle K."/>
            <person name="Borodovsky M."/>
            <person name="Bowler C."/>
            <person name="Brownlee C."/>
            <person name="Cock J.M."/>
            <person name="Elias M."/>
            <person name="Gladyshev V.N."/>
            <person name="Groth M."/>
            <person name="Guda C."/>
            <person name="Hadaegh A."/>
            <person name="Iglesias-Rodriguez M.D."/>
            <person name="Jenkins J."/>
            <person name="Jones B.M."/>
            <person name="Lawson T."/>
            <person name="Leese F."/>
            <person name="Lindquist E."/>
            <person name="Lobanov A."/>
            <person name="Lomsadze A."/>
            <person name="Malik S.B."/>
            <person name="Marsh M.E."/>
            <person name="Mackinder L."/>
            <person name="Mock T."/>
            <person name="Mueller-Roeber B."/>
            <person name="Pagarete A."/>
            <person name="Parker M."/>
            <person name="Probert I."/>
            <person name="Quesneville H."/>
            <person name="Raines C."/>
            <person name="Rensing S.A."/>
            <person name="Riano-Pachon D.M."/>
            <person name="Richier S."/>
            <person name="Rokitta S."/>
            <person name="Shiraiwa Y."/>
            <person name="Soanes D.M."/>
            <person name="van der Giezen M."/>
            <person name="Wahlund T.M."/>
            <person name="Williams B."/>
            <person name="Wilson W."/>
            <person name="Wolfe G."/>
            <person name="Wurch L.L."/>
        </authorList>
    </citation>
    <scope>NUCLEOTIDE SEQUENCE</scope>
</reference>
<evidence type="ECO:0000313" key="1">
    <source>
        <dbReference type="EnsemblProtists" id="EOD29178"/>
    </source>
</evidence>
<reference evidence="1" key="2">
    <citation type="submission" date="2024-10" db="UniProtKB">
        <authorList>
            <consortium name="EnsemblProtists"/>
        </authorList>
    </citation>
    <scope>IDENTIFICATION</scope>
</reference>
<dbReference type="AlphaFoldDB" id="A0A0D3K093"/>